<dbReference type="EMBL" id="CM046131">
    <property type="protein sequence ID" value="KAI8431143.1"/>
    <property type="molecule type" value="Genomic_DNA"/>
</dbReference>
<proteinExistence type="predicted"/>
<comment type="caution">
    <text evidence="1">The sequence shown here is derived from an EMBL/GenBank/DDBJ whole genome shotgun (WGS) entry which is preliminary data.</text>
</comment>
<keyword evidence="2" id="KW-1185">Reference proteome</keyword>
<evidence type="ECO:0000313" key="2">
    <source>
        <dbReference type="Proteomes" id="UP001064048"/>
    </source>
</evidence>
<reference evidence="1 2" key="1">
    <citation type="journal article" date="2022" name="Genome Biol. Evol.">
        <title>The Spruce Budworm Genome: Reconstructing the Evolutionary History of Antifreeze Proteins.</title>
        <authorList>
            <person name="Beliveau C."/>
            <person name="Gagne P."/>
            <person name="Picq S."/>
            <person name="Vernygora O."/>
            <person name="Keeling C.I."/>
            <person name="Pinkney K."/>
            <person name="Doucet D."/>
            <person name="Wen F."/>
            <person name="Johnston J.S."/>
            <person name="Maaroufi H."/>
            <person name="Boyle B."/>
            <person name="Laroche J."/>
            <person name="Dewar K."/>
            <person name="Juretic N."/>
            <person name="Blackburn G."/>
            <person name="Nisole A."/>
            <person name="Brunet B."/>
            <person name="Brandao M."/>
            <person name="Lumley L."/>
            <person name="Duan J."/>
            <person name="Quan G."/>
            <person name="Lucarotti C.J."/>
            <person name="Roe A.D."/>
            <person name="Sperling F.A.H."/>
            <person name="Levesque R.C."/>
            <person name="Cusson M."/>
        </authorList>
    </citation>
    <scope>NUCLEOTIDE SEQUENCE [LARGE SCALE GENOMIC DNA]</scope>
    <source>
        <strain evidence="1">Glfc:IPQL:Cfum</strain>
    </source>
</reference>
<organism evidence="1 2">
    <name type="scientific">Choristoneura fumiferana</name>
    <name type="common">Spruce budworm moth</name>
    <name type="synonym">Archips fumiferana</name>
    <dbReference type="NCBI Taxonomy" id="7141"/>
    <lineage>
        <taxon>Eukaryota</taxon>
        <taxon>Metazoa</taxon>
        <taxon>Ecdysozoa</taxon>
        <taxon>Arthropoda</taxon>
        <taxon>Hexapoda</taxon>
        <taxon>Insecta</taxon>
        <taxon>Pterygota</taxon>
        <taxon>Neoptera</taxon>
        <taxon>Endopterygota</taxon>
        <taxon>Lepidoptera</taxon>
        <taxon>Glossata</taxon>
        <taxon>Ditrysia</taxon>
        <taxon>Tortricoidea</taxon>
        <taxon>Tortricidae</taxon>
        <taxon>Tortricinae</taxon>
        <taxon>Choristoneura</taxon>
    </lineage>
</organism>
<gene>
    <name evidence="1" type="ORF">MSG28_001188</name>
</gene>
<dbReference type="Proteomes" id="UP001064048">
    <property type="component" value="Chromosome Z"/>
</dbReference>
<name>A0ACC0K424_CHOFU</name>
<accession>A0ACC0K424</accession>
<evidence type="ECO:0000313" key="1">
    <source>
        <dbReference type="EMBL" id="KAI8431143.1"/>
    </source>
</evidence>
<protein>
    <submittedName>
        <fullName evidence="1">Uncharacterized protein</fullName>
    </submittedName>
</protein>
<sequence>MVEAEIDVVVEHLDVDVIDEHLRTSTAVLHDIMGSDTEDNDTGTDPDISTCDHCGKIYKTPSTLQKHIQLKHSNDECRCDCCDKTYPSKLSLEQHARYMHRRHRCTVCYRTFETSQALLVHGEECKRMEMPCQFCGVTYASAVSLRNHIKYKHPPKKTHWCELCRRAFISDKHLSNHRSTAHPPGATVCGCGRTFNSVAALQSHVLYKHTEVNARCLHCHKAFMTRSSLKRHLMKLHKVDLAACVEIMEPKDAKEKK</sequence>